<feature type="domain" description="UvrA interaction" evidence="1">
    <location>
        <begin position="2"/>
        <end position="57"/>
    </location>
</feature>
<name>A0A8J3HUL4_9RICK</name>
<organism evidence="2 3">
    <name type="scientific">Candidatus Mesenet longicola</name>
    <dbReference type="NCBI Taxonomy" id="1892558"/>
    <lineage>
        <taxon>Bacteria</taxon>
        <taxon>Pseudomonadati</taxon>
        <taxon>Pseudomonadota</taxon>
        <taxon>Alphaproteobacteria</taxon>
        <taxon>Rickettsiales</taxon>
        <taxon>Anaplasmataceae</taxon>
        <taxon>Candidatus Mesenet</taxon>
    </lineage>
</organism>
<evidence type="ECO:0000259" key="1">
    <source>
        <dbReference type="Pfam" id="PF17760"/>
    </source>
</evidence>
<dbReference type="EMBL" id="BNGU01000008">
    <property type="protein sequence ID" value="GHM59309.1"/>
    <property type="molecule type" value="Genomic_DNA"/>
</dbReference>
<dbReference type="AlphaFoldDB" id="A0A8J3HUL4"/>
<evidence type="ECO:0000313" key="2">
    <source>
        <dbReference type="EMBL" id="GHM59309.1"/>
    </source>
</evidence>
<comment type="caution">
    <text evidence="2">The sequence shown here is derived from an EMBL/GenBank/DDBJ whole genome shotgun (WGS) entry which is preliminary data.</text>
</comment>
<gene>
    <name evidence="2" type="ORF">sL5_03020</name>
</gene>
<protein>
    <recommendedName>
        <fullName evidence="1">UvrA interaction domain-containing protein</fullName>
    </recommendedName>
</protein>
<accession>A0A8J3HUL4</accession>
<keyword evidence="3" id="KW-1185">Reference proteome</keyword>
<dbReference type="Pfam" id="PF17760">
    <property type="entry name" value="UvrA_inter"/>
    <property type="match status" value="1"/>
</dbReference>
<dbReference type="Proteomes" id="UP000637906">
    <property type="component" value="Unassembled WGS sequence"/>
</dbReference>
<reference evidence="2 3" key="1">
    <citation type="journal article" date="2021" name="Microb. Ecol.">
        <title>Candidatus Mesenet longicola: Novel Endosymbionts of Brontispa longissima that Induce Cytoplasmic Incompatibility.</title>
        <authorList>
            <person name="Takano S."/>
            <person name="Gotoh Y."/>
            <person name="Hayashi T."/>
        </authorList>
    </citation>
    <scope>NUCLEOTIDE SEQUENCE [LARGE SCALE GENOMIC DNA]</scope>
    <source>
        <strain evidence="2">L5</strain>
    </source>
</reference>
<dbReference type="InterPro" id="IPR041102">
    <property type="entry name" value="UvrA_inter"/>
</dbReference>
<proteinExistence type="predicted"/>
<dbReference type="Gene3D" id="3.30.190.20">
    <property type="match status" value="1"/>
</dbReference>
<evidence type="ECO:0000313" key="3">
    <source>
        <dbReference type="Proteomes" id="UP000637906"/>
    </source>
</evidence>
<sequence>MRGCKGEHQKEILEIKKQGYIRLKINGEIYSIDELPQLDKNKKHDIFAVIDRIPVTADLVCPVALKRH</sequence>